<proteinExistence type="predicted"/>
<dbReference type="STRING" id="1353009.A0A1Y2IMJ8"/>
<dbReference type="Gene3D" id="3.80.10.10">
    <property type="entry name" value="Ribonuclease Inhibitor"/>
    <property type="match status" value="1"/>
</dbReference>
<protein>
    <submittedName>
        <fullName evidence="1">Uncharacterized protein</fullName>
    </submittedName>
</protein>
<reference evidence="1 2" key="1">
    <citation type="journal article" date="2015" name="Biotechnol. Biofuels">
        <title>Enhanced degradation of softwood versus hardwood by the white-rot fungus Pycnoporus coccineus.</title>
        <authorList>
            <person name="Couturier M."/>
            <person name="Navarro D."/>
            <person name="Chevret D."/>
            <person name="Henrissat B."/>
            <person name="Piumi F."/>
            <person name="Ruiz-Duenas F.J."/>
            <person name="Martinez A.T."/>
            <person name="Grigoriev I.V."/>
            <person name="Riley R."/>
            <person name="Lipzen A."/>
            <person name="Berrin J.G."/>
            <person name="Master E.R."/>
            <person name="Rosso M.N."/>
        </authorList>
    </citation>
    <scope>NUCLEOTIDE SEQUENCE [LARGE SCALE GENOMIC DNA]</scope>
    <source>
        <strain evidence="1 2">BRFM310</strain>
    </source>
</reference>
<dbReference type="OrthoDB" id="2522283at2759"/>
<dbReference type="SUPFAM" id="SSF52047">
    <property type="entry name" value="RNI-like"/>
    <property type="match status" value="1"/>
</dbReference>
<sequence length="448" mass="49508">MGYLGFILPAFLAPPRTQTSVHDVQLDLTTLYAPKKPVVRQPKPPSVPIPMEIVMTILESAYDNEEIHSYNALLKNCSLVCKKWSFAAQKLLFRHVTLSTQTAYIAFQGAVDRTTPRGRSLGDAVLRMKVVLDQNQPYRLSHRSFARAVSMCPNLYELSVSLYGECGPGLDIVGLPDASRMKRSAPSFDQSTLSILRAGPRISALQFCNWSDNSSSLLQLLDVWPTLSSLDISGTTPRLDNDTAQPFPCVLRELRMNFQTSPSMEFMRWLLHNSTGHLRVLDLAREPSPDLLEYLVSEHGTALESLGLSTCGTREGAAAVRRCAALRELKIEGAWASPVLYKTLPSGLQHLAFGVDSNTSLKPVVEAIKRSTDLRVVTMHIWRGGEKHPQLADITLACARQGVELRVTRDVPAFRAMTRGDPVPAATYPRTRSLSNLLYMASCAATTQ</sequence>
<dbReference type="PANTHER" id="PTHR38926">
    <property type="entry name" value="F-BOX DOMAIN CONTAINING PROTEIN, EXPRESSED"/>
    <property type="match status" value="1"/>
</dbReference>
<dbReference type="EMBL" id="KZ084113">
    <property type="protein sequence ID" value="OSD01182.1"/>
    <property type="molecule type" value="Genomic_DNA"/>
</dbReference>
<evidence type="ECO:0000313" key="1">
    <source>
        <dbReference type="EMBL" id="OSD01182.1"/>
    </source>
</evidence>
<evidence type="ECO:0000313" key="2">
    <source>
        <dbReference type="Proteomes" id="UP000193067"/>
    </source>
</evidence>
<dbReference type="Proteomes" id="UP000193067">
    <property type="component" value="Unassembled WGS sequence"/>
</dbReference>
<name>A0A1Y2IMJ8_TRAC3</name>
<dbReference type="PANTHER" id="PTHR38926:SF72">
    <property type="entry name" value="IM:7136021-RELATED"/>
    <property type="match status" value="1"/>
</dbReference>
<dbReference type="InterPro" id="IPR032675">
    <property type="entry name" value="LRR_dom_sf"/>
</dbReference>
<gene>
    <name evidence="1" type="ORF">PYCCODRAFT_1445885</name>
</gene>
<organism evidence="1 2">
    <name type="scientific">Trametes coccinea (strain BRFM310)</name>
    <name type="common">Pycnoporus coccineus</name>
    <dbReference type="NCBI Taxonomy" id="1353009"/>
    <lineage>
        <taxon>Eukaryota</taxon>
        <taxon>Fungi</taxon>
        <taxon>Dikarya</taxon>
        <taxon>Basidiomycota</taxon>
        <taxon>Agaricomycotina</taxon>
        <taxon>Agaricomycetes</taxon>
        <taxon>Polyporales</taxon>
        <taxon>Polyporaceae</taxon>
        <taxon>Trametes</taxon>
    </lineage>
</organism>
<dbReference type="AlphaFoldDB" id="A0A1Y2IMJ8"/>
<accession>A0A1Y2IMJ8</accession>
<keyword evidence="2" id="KW-1185">Reference proteome</keyword>